<dbReference type="Proteomes" id="UP000199202">
    <property type="component" value="Unassembled WGS sequence"/>
</dbReference>
<sequence length="89" mass="9408">MGFVGQVATSWEDEQRTTVRLELVHVLPGIPPEVRHALVRLLVIMAGEAGVLRVVTEIDDAALAGLGFRPATGGGLILHTDSQRAAQVG</sequence>
<dbReference type="AlphaFoldDB" id="A0A1G8PUV5"/>
<protein>
    <submittedName>
        <fullName evidence="1">Uncharacterized protein</fullName>
    </submittedName>
</protein>
<evidence type="ECO:0000313" key="1">
    <source>
        <dbReference type="EMBL" id="SDI96222.1"/>
    </source>
</evidence>
<reference evidence="1 2" key="1">
    <citation type="submission" date="2016-10" db="EMBL/GenBank/DDBJ databases">
        <authorList>
            <person name="de Groot N.N."/>
        </authorList>
    </citation>
    <scope>NUCLEOTIDE SEQUENCE [LARGE SCALE GENOMIC DNA]</scope>
    <source>
        <strain evidence="1 2">CGMCC 4.6533</strain>
    </source>
</reference>
<dbReference type="EMBL" id="FNDJ01000008">
    <property type="protein sequence ID" value="SDI96222.1"/>
    <property type="molecule type" value="Genomic_DNA"/>
</dbReference>
<evidence type="ECO:0000313" key="2">
    <source>
        <dbReference type="Proteomes" id="UP000199202"/>
    </source>
</evidence>
<accession>A0A1G8PUV5</accession>
<keyword evidence="2" id="KW-1185">Reference proteome</keyword>
<gene>
    <name evidence="1" type="ORF">SAMN05421869_10836</name>
</gene>
<dbReference type="RefSeq" id="WP_245765139.1">
    <property type="nucleotide sequence ID" value="NZ_FNDJ01000008.1"/>
</dbReference>
<name>A0A1G8PUV5_9ACTN</name>
<organism evidence="1 2">
    <name type="scientific">Nonomuraea jiangxiensis</name>
    <dbReference type="NCBI Taxonomy" id="633440"/>
    <lineage>
        <taxon>Bacteria</taxon>
        <taxon>Bacillati</taxon>
        <taxon>Actinomycetota</taxon>
        <taxon>Actinomycetes</taxon>
        <taxon>Streptosporangiales</taxon>
        <taxon>Streptosporangiaceae</taxon>
        <taxon>Nonomuraea</taxon>
    </lineage>
</organism>
<proteinExistence type="predicted"/>